<dbReference type="Gene3D" id="3.90.75.20">
    <property type="match status" value="1"/>
</dbReference>
<protein>
    <submittedName>
        <fullName evidence="2">HNH endonuclease</fullName>
    </submittedName>
</protein>
<dbReference type="InterPro" id="IPR003615">
    <property type="entry name" value="HNH_nuc"/>
</dbReference>
<accession>A0A8E4ZJH8</accession>
<dbReference type="Proteomes" id="UP000693667">
    <property type="component" value="Segment"/>
</dbReference>
<evidence type="ECO:0000313" key="2">
    <source>
        <dbReference type="EMBL" id="QQV90873.1"/>
    </source>
</evidence>
<proteinExistence type="predicted"/>
<feature type="domain" description="HNH nuclease" evidence="1">
    <location>
        <begin position="143"/>
        <end position="174"/>
    </location>
</feature>
<keyword evidence="3" id="KW-1185">Reference proteome</keyword>
<dbReference type="Pfam" id="PF13392">
    <property type="entry name" value="HNH_3"/>
    <property type="match status" value="1"/>
</dbReference>
<keyword evidence="2" id="KW-0255">Endonuclease</keyword>
<dbReference type="InterPro" id="IPR044925">
    <property type="entry name" value="His-Me_finger_sf"/>
</dbReference>
<keyword evidence="2" id="KW-0378">Hydrolase</keyword>
<organism evidence="2 3">
    <name type="scientific">Polaribacter phage Freya_1</name>
    <dbReference type="NCBI Taxonomy" id="2745662"/>
    <lineage>
        <taxon>Viruses</taxon>
        <taxon>Duplodnaviria</taxon>
        <taxon>Heunggongvirae</taxon>
        <taxon>Uroviricota</taxon>
        <taxon>Caudoviricetes</taxon>
        <taxon>Forsetiviridae</taxon>
        <taxon>Freyavirus</taxon>
        <taxon>Freyavirus freya</taxon>
    </lineage>
</organism>
<evidence type="ECO:0000313" key="3">
    <source>
        <dbReference type="Proteomes" id="UP000693667"/>
    </source>
</evidence>
<reference evidence="2" key="1">
    <citation type="submission" date="2020-07" db="EMBL/GenBank/DDBJ databases">
        <title>Highly diverse flavobacterial phages as mortality factor during North Sea spring blooms.</title>
        <authorList>
            <person name="Bartlau N."/>
            <person name="Wichels A."/>
            <person name="Krohne G."/>
            <person name="Adriaenssens E.M."/>
            <person name="Heins A."/>
            <person name="Fuchs B.M."/>
            <person name="Amann R."/>
            <person name="Moraru C."/>
        </authorList>
    </citation>
    <scope>NUCLEOTIDE SEQUENCE</scope>
</reference>
<keyword evidence="2" id="KW-0540">Nuclease</keyword>
<gene>
    <name evidence="2" type="ORF">Freya1_2</name>
</gene>
<dbReference type="GO" id="GO:0004519">
    <property type="term" value="F:endonuclease activity"/>
    <property type="evidence" value="ECO:0007669"/>
    <property type="project" value="UniProtKB-KW"/>
</dbReference>
<dbReference type="SUPFAM" id="SSF54060">
    <property type="entry name" value="His-Me finger endonucleases"/>
    <property type="match status" value="1"/>
</dbReference>
<dbReference type="EMBL" id="MT732463">
    <property type="protein sequence ID" value="QQV90873.1"/>
    <property type="molecule type" value="Genomic_DNA"/>
</dbReference>
<name>A0A8E4ZJH8_9CAUD</name>
<sequence length="207" mass="24580">MPKGYFTQFTKDQEDKIKDEFLLKPVKRLADEVGCTYGRIMRFLKKNDLEIPRELIEKRKLESRKKKGDVAYNKGLKQPEYMSKESIEKTKKTRFKKGQLPKNTLKVGSERLTKDGYIELKIADPNKWILKQRYIYETYHKVKLKKGEIVVFIDGNNRNFTPVNLEKITKSENMNRNSIHRYPKEVKQNIILLAKVRKTLRENGIRD</sequence>
<evidence type="ECO:0000259" key="1">
    <source>
        <dbReference type="Pfam" id="PF13392"/>
    </source>
</evidence>